<dbReference type="RefSeq" id="WP_264843319.1">
    <property type="nucleotide sequence ID" value="NZ_AP025628.1"/>
</dbReference>
<dbReference type="PROSITE" id="PS00571">
    <property type="entry name" value="AMIDASES"/>
    <property type="match status" value="1"/>
</dbReference>
<keyword evidence="4" id="KW-1185">Reference proteome</keyword>
<evidence type="ECO:0000259" key="2">
    <source>
        <dbReference type="Pfam" id="PF01425"/>
    </source>
</evidence>
<dbReference type="NCBIfam" id="NF005565">
    <property type="entry name" value="PRK07235.1"/>
    <property type="match status" value="1"/>
</dbReference>
<organism evidence="3 4">
    <name type="scientific">Caldinitratiruptor microaerophilus</name>
    <dbReference type="NCBI Taxonomy" id="671077"/>
    <lineage>
        <taxon>Bacteria</taxon>
        <taxon>Bacillati</taxon>
        <taxon>Bacillota</taxon>
        <taxon>Clostridia</taxon>
        <taxon>Eubacteriales</taxon>
        <taxon>Symbiobacteriaceae</taxon>
        <taxon>Caldinitratiruptor</taxon>
    </lineage>
</organism>
<dbReference type="Proteomes" id="UP001163687">
    <property type="component" value="Chromosome"/>
</dbReference>
<gene>
    <name evidence="3" type="ORF">caldi_02900</name>
</gene>
<dbReference type="EMBL" id="AP025628">
    <property type="protein sequence ID" value="BDG59200.1"/>
    <property type="molecule type" value="Genomic_DNA"/>
</dbReference>
<evidence type="ECO:0000313" key="3">
    <source>
        <dbReference type="EMBL" id="BDG59200.1"/>
    </source>
</evidence>
<dbReference type="Gene3D" id="3.90.1300.10">
    <property type="entry name" value="Amidase signature (AS) domain"/>
    <property type="match status" value="1"/>
</dbReference>
<dbReference type="InterPro" id="IPR020556">
    <property type="entry name" value="Amidase_CS"/>
</dbReference>
<dbReference type="InterPro" id="IPR000120">
    <property type="entry name" value="Amidase"/>
</dbReference>
<sequence>MPVRRPTAEELERIARLYHFEITPEEAEVYRAAIDATLQSYDRLDQFAEPKLPVAYPRDPGRRPAPEENPTGGWAWRCSIKGREGGPLSGKRIAIKDNVAVAGVPMMNGSALLEGFIPDVDAVIVRRILDAGGEIVGKATCEDLCFSGGSHTSHPWPVRNPRNPEYMAGGSSSGSAALVAAGECDMAIGGDQGGSIRIPSSWCGIFGLKPTYGLVPYTGVFPIELSLDHTGPMAATVRDVALLLEVIAGRDGLDPRQARTPTDLPRYTRALEQGVRGLRIGVVREGFAWPNASEPDVDEAVREAAARFENLGASVEEVSIPLHHEGIHIWNAIAVEGAWSIMVRDEGMGHGWIGYYDTHVMEFYGRSRRVRANDFSHTVKIVTLLGHYMSDRYHGRYYARAQNLRRALTAAYDEALRHVDLLVMPTTPQKAMRLNASPDLAEYLTMALHMIHNTCPFDVSGHPAMNVPCGDSGGLPVGMMLVGRHFEEETILRAAHAFEQSA</sequence>
<dbReference type="SUPFAM" id="SSF75304">
    <property type="entry name" value="Amidase signature (AS) enzymes"/>
    <property type="match status" value="1"/>
</dbReference>
<feature type="region of interest" description="Disordered" evidence="1">
    <location>
        <begin position="53"/>
        <end position="74"/>
    </location>
</feature>
<dbReference type="Gene3D" id="1.10.20.60">
    <property type="entry name" value="Glu-tRNAGln amidotransferase C subunit, N-terminal domain"/>
    <property type="match status" value="1"/>
</dbReference>
<protein>
    <submittedName>
        <fullName evidence="3">Amidase</fullName>
    </submittedName>
</protein>
<evidence type="ECO:0000313" key="4">
    <source>
        <dbReference type="Proteomes" id="UP001163687"/>
    </source>
</evidence>
<proteinExistence type="predicted"/>
<dbReference type="InterPro" id="IPR023631">
    <property type="entry name" value="Amidase_dom"/>
</dbReference>
<dbReference type="PANTHER" id="PTHR11895">
    <property type="entry name" value="TRANSAMIDASE"/>
    <property type="match status" value="1"/>
</dbReference>
<dbReference type="GO" id="GO:0003824">
    <property type="term" value="F:catalytic activity"/>
    <property type="evidence" value="ECO:0007669"/>
    <property type="project" value="InterPro"/>
</dbReference>
<reference evidence="3" key="1">
    <citation type="submission" date="2022-03" db="EMBL/GenBank/DDBJ databases">
        <title>Complete genome sequence of Caldinitratiruptor microaerophilus.</title>
        <authorList>
            <person name="Mukaiyama R."/>
            <person name="Nishiyama T."/>
            <person name="Ueda K."/>
        </authorList>
    </citation>
    <scope>NUCLEOTIDE SEQUENCE</scope>
    <source>
        <strain evidence="3">JCM 16183</strain>
    </source>
</reference>
<evidence type="ECO:0000256" key="1">
    <source>
        <dbReference type="SAM" id="MobiDB-lite"/>
    </source>
</evidence>
<dbReference type="PANTHER" id="PTHR11895:SF170">
    <property type="entry name" value="AMIDASE"/>
    <property type="match status" value="1"/>
</dbReference>
<name>A0AA35CKX4_9FIRM</name>
<dbReference type="AlphaFoldDB" id="A0AA35CKX4"/>
<feature type="domain" description="Amidase" evidence="2">
    <location>
        <begin position="81"/>
        <end position="492"/>
    </location>
</feature>
<dbReference type="Pfam" id="PF01425">
    <property type="entry name" value="Amidase"/>
    <property type="match status" value="1"/>
</dbReference>
<accession>A0AA35CKX4</accession>
<dbReference type="KEGG" id="cmic:caldi_02900"/>
<dbReference type="InterPro" id="IPR036928">
    <property type="entry name" value="AS_sf"/>
</dbReference>